<keyword evidence="2 8" id="KW-0808">Transferase</keyword>
<evidence type="ECO:0000256" key="4">
    <source>
        <dbReference type="ARBA" id="ARBA00022984"/>
    </source>
</evidence>
<evidence type="ECO:0000256" key="6">
    <source>
        <dbReference type="ARBA" id="ARBA00023316"/>
    </source>
</evidence>
<keyword evidence="5" id="KW-0012">Acyltransferase</keyword>
<evidence type="ECO:0000259" key="7">
    <source>
        <dbReference type="Pfam" id="PF13480"/>
    </source>
</evidence>
<evidence type="ECO:0000313" key="8">
    <source>
        <dbReference type="EMBL" id="NGO39237.1"/>
    </source>
</evidence>
<dbReference type="InterPro" id="IPR003447">
    <property type="entry name" value="FEMABX"/>
</dbReference>
<evidence type="ECO:0000256" key="1">
    <source>
        <dbReference type="ARBA" id="ARBA00009943"/>
    </source>
</evidence>
<dbReference type="SUPFAM" id="SSF55729">
    <property type="entry name" value="Acyl-CoA N-acyltransferases (Nat)"/>
    <property type="match status" value="2"/>
</dbReference>
<dbReference type="PANTHER" id="PTHR36174:SF1">
    <property type="entry name" value="LIPID II:GLYCINE GLYCYLTRANSFERASE"/>
    <property type="match status" value="1"/>
</dbReference>
<dbReference type="Pfam" id="PF13480">
    <property type="entry name" value="Acetyltransf_6"/>
    <property type="match status" value="1"/>
</dbReference>
<keyword evidence="4" id="KW-0573">Peptidoglycan synthesis</keyword>
<dbReference type="EMBL" id="JAAKYA010000052">
    <property type="protein sequence ID" value="NGO39237.1"/>
    <property type="molecule type" value="Genomic_DNA"/>
</dbReference>
<evidence type="ECO:0000313" key="9">
    <source>
        <dbReference type="Proteomes" id="UP000477311"/>
    </source>
</evidence>
<dbReference type="Gene3D" id="3.40.630.30">
    <property type="match status" value="2"/>
</dbReference>
<comment type="similarity">
    <text evidence="1">Belongs to the FemABX family.</text>
</comment>
<proteinExistence type="inferred from homology"/>
<dbReference type="RefSeq" id="WP_165107146.1">
    <property type="nucleotide sequence ID" value="NZ_JAAKYA010000052.1"/>
</dbReference>
<dbReference type="Proteomes" id="UP000477311">
    <property type="component" value="Unassembled WGS sequence"/>
</dbReference>
<keyword evidence="3" id="KW-0133">Cell shape</keyword>
<dbReference type="InterPro" id="IPR050644">
    <property type="entry name" value="PG_Glycine_Bridge_Synth"/>
</dbReference>
<evidence type="ECO:0000256" key="2">
    <source>
        <dbReference type="ARBA" id="ARBA00022679"/>
    </source>
</evidence>
<keyword evidence="9" id="KW-1185">Reference proteome</keyword>
<protein>
    <submittedName>
        <fullName evidence="8">Peptidoglycan bridge formation glycyltransferase FemA/FemB family protein</fullName>
    </submittedName>
</protein>
<dbReference type="GO" id="GO:0016755">
    <property type="term" value="F:aminoacyltransferase activity"/>
    <property type="evidence" value="ECO:0007669"/>
    <property type="project" value="InterPro"/>
</dbReference>
<keyword evidence="6" id="KW-0961">Cell wall biogenesis/degradation</keyword>
<dbReference type="PROSITE" id="PS51191">
    <property type="entry name" value="FEMABX"/>
    <property type="match status" value="1"/>
</dbReference>
<sequence length="371" mass="41648">MDVPYCAAAADPLPRNGPLPRGLDPDEAVRWEGFLRNHPLGQYQQSVRWAWIKEGEGWRSRLVTWSDCNGSMAGGFLLLIKNTRFGRVGFVNKGPVLKEEHPNSIGLAMQRLLDTAASERVRALIVQPPDESRIAPADFRSHGFCRAPVPGIIDATLIASLEGGQEGVRSRLGRTARREARQAQDRGVQTVEGTRADLPVFFELMCVTCRRQGVRPNPASVEALYRRWDAFTPDIRLFLATVKGEAVAGLLVLRFGDRCVFEKKGWNEKFPEAHPNTLLNVEAMMRAAAWGCRVVDFGAMDRSLAEQMLAGKAVETEVAATRYAFNLRLGARPVLLPEARVWIPWKWQRPWLDWLLSVPAFARRLERWVAA</sequence>
<name>A0A6M1RP79_9BACT</name>
<gene>
    <name evidence="8" type="ORF">G4L39_07475</name>
</gene>
<dbReference type="InterPro" id="IPR016181">
    <property type="entry name" value="Acyl_CoA_acyltransferase"/>
</dbReference>
<dbReference type="GO" id="GO:0071555">
    <property type="term" value="P:cell wall organization"/>
    <property type="evidence" value="ECO:0007669"/>
    <property type="project" value="UniProtKB-KW"/>
</dbReference>
<reference evidence="8 9" key="1">
    <citation type="submission" date="2020-02" db="EMBL/GenBank/DDBJ databases">
        <title>Draft genome sequence of Limisphaera ngatamarikiensis NGM72.4T, a thermophilic Verrucomicrobia grouped in subdivision 3.</title>
        <authorList>
            <person name="Carere C.R."/>
            <person name="Steen J."/>
            <person name="Hugenholtz P."/>
            <person name="Stott M.B."/>
        </authorList>
    </citation>
    <scope>NUCLEOTIDE SEQUENCE [LARGE SCALE GENOMIC DNA]</scope>
    <source>
        <strain evidence="8 9">NGM72.4</strain>
    </source>
</reference>
<evidence type="ECO:0000256" key="5">
    <source>
        <dbReference type="ARBA" id="ARBA00023315"/>
    </source>
</evidence>
<accession>A0A6M1RP79</accession>
<comment type="caution">
    <text evidence="8">The sequence shown here is derived from an EMBL/GenBank/DDBJ whole genome shotgun (WGS) entry which is preliminary data.</text>
</comment>
<dbReference type="PANTHER" id="PTHR36174">
    <property type="entry name" value="LIPID II:GLYCINE GLYCYLTRANSFERASE"/>
    <property type="match status" value="1"/>
</dbReference>
<evidence type="ECO:0000256" key="3">
    <source>
        <dbReference type="ARBA" id="ARBA00022960"/>
    </source>
</evidence>
<dbReference type="GO" id="GO:0008360">
    <property type="term" value="P:regulation of cell shape"/>
    <property type="evidence" value="ECO:0007669"/>
    <property type="project" value="UniProtKB-KW"/>
</dbReference>
<dbReference type="AlphaFoldDB" id="A0A6M1RP79"/>
<organism evidence="8 9">
    <name type="scientific">Limisphaera ngatamarikiensis</name>
    <dbReference type="NCBI Taxonomy" id="1324935"/>
    <lineage>
        <taxon>Bacteria</taxon>
        <taxon>Pseudomonadati</taxon>
        <taxon>Verrucomicrobiota</taxon>
        <taxon>Verrucomicrobiia</taxon>
        <taxon>Limisphaerales</taxon>
        <taxon>Limisphaeraceae</taxon>
        <taxon>Limisphaera</taxon>
    </lineage>
</organism>
<dbReference type="GO" id="GO:0009252">
    <property type="term" value="P:peptidoglycan biosynthetic process"/>
    <property type="evidence" value="ECO:0007669"/>
    <property type="project" value="UniProtKB-KW"/>
</dbReference>
<dbReference type="InterPro" id="IPR038740">
    <property type="entry name" value="BioF2-like_GNAT_dom"/>
</dbReference>
<feature type="domain" description="BioF2-like acetyltransferase" evidence="7">
    <location>
        <begin position="174"/>
        <end position="299"/>
    </location>
</feature>
<dbReference type="Pfam" id="PF02388">
    <property type="entry name" value="FemAB"/>
    <property type="match status" value="1"/>
</dbReference>